<comment type="similarity">
    <text evidence="2 6">Belongs to the 4-toluene sulfonate uptake permease (TSUP) (TC 2.A.102) family.</text>
</comment>
<dbReference type="OrthoDB" id="457670at2"/>
<dbReference type="KEGG" id="oai:OLEAN_C01390"/>
<dbReference type="PANTHER" id="PTHR43483:SF3">
    <property type="entry name" value="MEMBRANE TRANSPORTER PROTEIN HI_0806-RELATED"/>
    <property type="match status" value="1"/>
</dbReference>
<keyword evidence="4 6" id="KW-1133">Transmembrane helix</keyword>
<keyword evidence="8" id="KW-1185">Reference proteome</keyword>
<evidence type="ECO:0000256" key="3">
    <source>
        <dbReference type="ARBA" id="ARBA00022692"/>
    </source>
</evidence>
<feature type="transmembrane region" description="Helical" evidence="6">
    <location>
        <begin position="6"/>
        <end position="33"/>
    </location>
</feature>
<feature type="transmembrane region" description="Helical" evidence="6">
    <location>
        <begin position="211"/>
        <end position="230"/>
    </location>
</feature>
<dbReference type="EMBL" id="FO203512">
    <property type="protein sequence ID" value="CCK74315.1"/>
    <property type="molecule type" value="Genomic_DNA"/>
</dbReference>
<evidence type="ECO:0000256" key="6">
    <source>
        <dbReference type="RuleBase" id="RU363041"/>
    </source>
</evidence>
<dbReference type="Pfam" id="PF01925">
    <property type="entry name" value="TauE"/>
    <property type="match status" value="1"/>
</dbReference>
<name>R4YJN8_OLEAN</name>
<evidence type="ECO:0000256" key="4">
    <source>
        <dbReference type="ARBA" id="ARBA00022989"/>
    </source>
</evidence>
<feature type="transmembrane region" description="Helical" evidence="6">
    <location>
        <begin position="45"/>
        <end position="67"/>
    </location>
</feature>
<dbReference type="InterPro" id="IPR002781">
    <property type="entry name" value="TM_pro_TauE-like"/>
</dbReference>
<accession>R4YJN8</accession>
<evidence type="ECO:0000313" key="7">
    <source>
        <dbReference type="EMBL" id="CCK74315.1"/>
    </source>
</evidence>
<gene>
    <name evidence="7" type="ORF">OLEAN_C01390</name>
</gene>
<feature type="transmembrane region" description="Helical" evidence="6">
    <location>
        <begin position="79"/>
        <end position="99"/>
    </location>
</feature>
<dbReference type="PATRIC" id="fig|698738.3.peg.141"/>
<proteinExistence type="inferred from homology"/>
<dbReference type="Proteomes" id="UP000032749">
    <property type="component" value="Chromosome"/>
</dbReference>
<dbReference type="STRING" id="698738.OLEAN_C01390"/>
<feature type="transmembrane region" description="Helical" evidence="6">
    <location>
        <begin position="106"/>
        <end position="123"/>
    </location>
</feature>
<protein>
    <recommendedName>
        <fullName evidence="6">Probable membrane transporter protein</fullName>
    </recommendedName>
</protein>
<organism evidence="7 8">
    <name type="scientific">Oleispira antarctica RB-8</name>
    <dbReference type="NCBI Taxonomy" id="698738"/>
    <lineage>
        <taxon>Bacteria</taxon>
        <taxon>Pseudomonadati</taxon>
        <taxon>Pseudomonadota</taxon>
        <taxon>Gammaproteobacteria</taxon>
        <taxon>Oceanospirillales</taxon>
        <taxon>Oceanospirillaceae</taxon>
        <taxon>Oleispira</taxon>
    </lineage>
</organism>
<keyword evidence="5 6" id="KW-0472">Membrane</keyword>
<comment type="subcellular location">
    <subcellularLocation>
        <location evidence="6">Cell membrane</location>
        <topology evidence="6">Multi-pass membrane protein</topology>
    </subcellularLocation>
    <subcellularLocation>
        <location evidence="1">Membrane</location>
        <topology evidence="1">Multi-pass membrane protein</topology>
    </subcellularLocation>
</comment>
<dbReference type="GO" id="GO:0005886">
    <property type="term" value="C:plasma membrane"/>
    <property type="evidence" value="ECO:0007669"/>
    <property type="project" value="UniProtKB-SubCell"/>
</dbReference>
<evidence type="ECO:0000256" key="2">
    <source>
        <dbReference type="ARBA" id="ARBA00009142"/>
    </source>
</evidence>
<dbReference type="HOGENOM" id="CLU_045498_6_0_6"/>
<sequence>MTFLVYLLVGSAAGLLAGLFGIGGGLVIVPVLVITFGLMGISEQVLTHMALATSLTTIIFTSLSSVKEHHAHGAVDWKLVRWIGSGIIIGTATGVFLLADVAGDTLQLAIGVFALLMAAKMAFDINPGSTRQVPGTPGLIASGGIIGFGSAWFGIGGGSFTVPFLTWVNVPMKRAVATAAACGLPIALTGAVGNIFTGWGNVDLPEWTTGFVYWPAVLGIVLTSVPFAKVGAKLAHKLDAKLLKRGFALLLLIVGLKFLLA</sequence>
<evidence type="ECO:0000256" key="1">
    <source>
        <dbReference type="ARBA" id="ARBA00004141"/>
    </source>
</evidence>
<dbReference type="AlphaFoldDB" id="R4YJN8"/>
<evidence type="ECO:0000256" key="5">
    <source>
        <dbReference type="ARBA" id="ARBA00023136"/>
    </source>
</evidence>
<feature type="transmembrane region" description="Helical" evidence="6">
    <location>
        <begin position="143"/>
        <end position="168"/>
    </location>
</feature>
<keyword evidence="6" id="KW-1003">Cell membrane</keyword>
<reference evidence="7 8" key="1">
    <citation type="journal article" date="2013" name="Nat. Commun.">
        <title>Genome sequence and functional genomic analysis of the oil-degrading bacterium Oleispira antarctica.</title>
        <authorList>
            <person name="Kube M."/>
            <person name="Chernikova T.N."/>
            <person name="Al-Ramahi Y."/>
            <person name="Beloqui A."/>
            <person name="Lopez-Cortez N."/>
            <person name="Guazzaroni M.E."/>
            <person name="Heipieper H.J."/>
            <person name="Klages S."/>
            <person name="Kotsyurbenko O.R."/>
            <person name="Langer I."/>
            <person name="Nechitaylo T.Y."/>
            <person name="Lunsdorf H."/>
            <person name="Fernandez M."/>
            <person name="Juarez S."/>
            <person name="Ciordia S."/>
            <person name="Singer A."/>
            <person name="Kagan O."/>
            <person name="Egorova O."/>
            <person name="Petit P.A."/>
            <person name="Stogios P."/>
            <person name="Kim Y."/>
            <person name="Tchigvintsev A."/>
            <person name="Flick R."/>
            <person name="Denaro R."/>
            <person name="Genovese M."/>
            <person name="Albar J.P."/>
            <person name="Reva O.N."/>
            <person name="Martinez-Gomariz M."/>
            <person name="Tran H."/>
            <person name="Ferrer M."/>
            <person name="Savchenko A."/>
            <person name="Yakunin A.F."/>
            <person name="Yakimov M.M."/>
            <person name="Golyshina O.V."/>
            <person name="Reinhardt R."/>
            <person name="Golyshin P.N."/>
        </authorList>
    </citation>
    <scope>NUCLEOTIDE SEQUENCE [LARGE SCALE GENOMIC DNA]</scope>
</reference>
<dbReference type="PANTHER" id="PTHR43483">
    <property type="entry name" value="MEMBRANE TRANSPORTER PROTEIN HI_0806-RELATED"/>
    <property type="match status" value="1"/>
</dbReference>
<keyword evidence="3 6" id="KW-0812">Transmembrane</keyword>
<evidence type="ECO:0000313" key="8">
    <source>
        <dbReference type="Proteomes" id="UP000032749"/>
    </source>
</evidence>
<feature type="transmembrane region" description="Helical" evidence="6">
    <location>
        <begin position="242"/>
        <end position="260"/>
    </location>
</feature>
<feature type="transmembrane region" description="Helical" evidence="6">
    <location>
        <begin position="175"/>
        <end position="199"/>
    </location>
</feature>